<dbReference type="Proteomes" id="UP000199707">
    <property type="component" value="Unassembled WGS sequence"/>
</dbReference>
<dbReference type="Pfam" id="PF17932">
    <property type="entry name" value="TetR_C_24"/>
    <property type="match status" value="1"/>
</dbReference>
<dbReference type="SUPFAM" id="SSF48498">
    <property type="entry name" value="Tetracyclin repressor-like, C-terminal domain"/>
    <property type="match status" value="1"/>
</dbReference>
<evidence type="ECO:0000256" key="2">
    <source>
        <dbReference type="PROSITE-ProRule" id="PRU00335"/>
    </source>
</evidence>
<dbReference type="EMBL" id="FMUB01000017">
    <property type="protein sequence ID" value="SCX33389.1"/>
    <property type="molecule type" value="Genomic_DNA"/>
</dbReference>
<dbReference type="Gene3D" id="1.10.10.60">
    <property type="entry name" value="Homeodomain-like"/>
    <property type="match status" value="1"/>
</dbReference>
<protein>
    <submittedName>
        <fullName evidence="5">Transcriptional regulator, TetR family</fullName>
    </submittedName>
</protein>
<dbReference type="PANTHER" id="PTHR30055">
    <property type="entry name" value="HTH-TYPE TRANSCRIPTIONAL REGULATOR RUTR"/>
    <property type="match status" value="1"/>
</dbReference>
<evidence type="ECO:0000256" key="3">
    <source>
        <dbReference type="SAM" id="MobiDB-lite"/>
    </source>
</evidence>
<dbReference type="PANTHER" id="PTHR30055:SF226">
    <property type="entry name" value="HTH-TYPE TRANSCRIPTIONAL REGULATOR PKSA"/>
    <property type="match status" value="1"/>
</dbReference>
<sequence>MTGWRSYHQAMPAKLPAPESSDTKAQRTRTRILNAAAQVLSVKGYAGTRLTDIADQAELRAPAIYYYFKSREDLIEEVMFCGISDLRTYLQDALDALPPDTAPMDRIMTAVESHLRHELELSDYARASIRNSGQIPVHLKTRQKKEEAAYDRIWRGLMKDAAAEGQIRDDLNPPLAQALVLGALNWTAEWWHPRRGSVETMVSNAQVFVKHSLSPVPKKQRTTRRR</sequence>
<dbReference type="InterPro" id="IPR001647">
    <property type="entry name" value="HTH_TetR"/>
</dbReference>
<dbReference type="Gene3D" id="1.10.357.10">
    <property type="entry name" value="Tetracycline Repressor, domain 2"/>
    <property type="match status" value="1"/>
</dbReference>
<evidence type="ECO:0000256" key="1">
    <source>
        <dbReference type="ARBA" id="ARBA00023125"/>
    </source>
</evidence>
<evidence type="ECO:0000313" key="6">
    <source>
        <dbReference type="Proteomes" id="UP000199707"/>
    </source>
</evidence>
<dbReference type="PROSITE" id="PS50977">
    <property type="entry name" value="HTH_TETR_2"/>
    <property type="match status" value="1"/>
</dbReference>
<accession>A0A1G4X0I6</accession>
<dbReference type="AlphaFoldDB" id="A0A1G4X0I6"/>
<evidence type="ECO:0000259" key="4">
    <source>
        <dbReference type="PROSITE" id="PS50977"/>
    </source>
</evidence>
<gene>
    <name evidence="5" type="ORF">SAMN02799620_05942</name>
</gene>
<dbReference type="STRING" id="1502745.SAMN02799620_05942"/>
<dbReference type="Pfam" id="PF00440">
    <property type="entry name" value="TetR_N"/>
    <property type="match status" value="1"/>
</dbReference>
<dbReference type="SUPFAM" id="SSF46689">
    <property type="entry name" value="Homeodomain-like"/>
    <property type="match status" value="1"/>
</dbReference>
<feature type="DNA-binding region" description="H-T-H motif" evidence="2">
    <location>
        <begin position="49"/>
        <end position="68"/>
    </location>
</feature>
<feature type="domain" description="HTH tetR-type" evidence="4">
    <location>
        <begin position="26"/>
        <end position="86"/>
    </location>
</feature>
<name>A0A1G4X0I6_9MYCO</name>
<organism evidence="5 6">
    <name type="scientific">Mycolicibacterium fluoranthenivorans</name>
    <dbReference type="NCBI Taxonomy" id="258505"/>
    <lineage>
        <taxon>Bacteria</taxon>
        <taxon>Bacillati</taxon>
        <taxon>Actinomycetota</taxon>
        <taxon>Actinomycetes</taxon>
        <taxon>Mycobacteriales</taxon>
        <taxon>Mycobacteriaceae</taxon>
        <taxon>Mycolicibacterium</taxon>
    </lineage>
</organism>
<dbReference type="InterPro" id="IPR009057">
    <property type="entry name" value="Homeodomain-like_sf"/>
</dbReference>
<dbReference type="InterPro" id="IPR036271">
    <property type="entry name" value="Tet_transcr_reg_TetR-rel_C_sf"/>
</dbReference>
<dbReference type="GO" id="GO:0003700">
    <property type="term" value="F:DNA-binding transcription factor activity"/>
    <property type="evidence" value="ECO:0007669"/>
    <property type="project" value="TreeGrafter"/>
</dbReference>
<evidence type="ECO:0000313" key="5">
    <source>
        <dbReference type="EMBL" id="SCX33389.1"/>
    </source>
</evidence>
<dbReference type="PRINTS" id="PR00455">
    <property type="entry name" value="HTHTETR"/>
</dbReference>
<keyword evidence="1 2" id="KW-0238">DNA-binding</keyword>
<dbReference type="InterPro" id="IPR041490">
    <property type="entry name" value="KstR2_TetR_C"/>
</dbReference>
<reference evidence="6" key="1">
    <citation type="submission" date="2016-10" db="EMBL/GenBank/DDBJ databases">
        <authorList>
            <person name="Varghese N."/>
            <person name="Submissions S."/>
        </authorList>
    </citation>
    <scope>NUCLEOTIDE SEQUENCE [LARGE SCALE GENOMIC DNA]</scope>
    <source>
        <strain evidence="6">UNC267MFSha1.1M11</strain>
    </source>
</reference>
<feature type="region of interest" description="Disordered" evidence="3">
    <location>
        <begin position="1"/>
        <end position="24"/>
    </location>
</feature>
<dbReference type="GO" id="GO:0000976">
    <property type="term" value="F:transcription cis-regulatory region binding"/>
    <property type="evidence" value="ECO:0007669"/>
    <property type="project" value="TreeGrafter"/>
</dbReference>
<proteinExistence type="predicted"/>
<dbReference type="InterPro" id="IPR050109">
    <property type="entry name" value="HTH-type_TetR-like_transc_reg"/>
</dbReference>